<sequence>MASTGPSELNSPSRAAAVLHRPTVTLGEHLGRQLSGVCDAVGVGLPDGGSTRSLLDLLGPSARRPPTAGPPSPSFVSDDHCPAEFSVSFPTADAPTVRVVVEPGCAARSFAESGRVGRRALEVLAERWGFSTGPVDRVADLFFPATAQGPFALWCAMDLRRNRPPGVKVYVNPACHGRGLSPEVTEEALARFGFGRAWPALLEHAASRGPDHDEFLFFAMDVGDWQTRRVKVYVAHRDFSASGVQAVSRLLPGGRARRLGEFCRTVGGTESFGRRPLVSCLSFTEGDSERPSGYTVHVPVRDYARDDQVTRNRAATILRRYGMDTDALDRALAAMTRRDASEGVGLISYVSLVQSTRLPPRLTVYLAPEFYEVRPPREPAAPRTDGDGQ</sequence>
<dbReference type="SFLD" id="SFLDS00036">
    <property type="entry name" value="Aromatic_Prenyltransferase"/>
    <property type="match status" value="1"/>
</dbReference>
<name>A0ABW1BF31_9ACTN</name>
<keyword evidence="3" id="KW-1185">Reference proteome</keyword>
<dbReference type="Proteomes" id="UP001596112">
    <property type="component" value="Unassembled WGS sequence"/>
</dbReference>
<evidence type="ECO:0000256" key="1">
    <source>
        <dbReference type="ARBA" id="ARBA00022679"/>
    </source>
</evidence>
<gene>
    <name evidence="2" type="ORF">ACFQGO_28105</name>
</gene>
<protein>
    <submittedName>
        <fullName evidence="2">Tryptophan dimethylallyltransferase family protein</fullName>
    </submittedName>
</protein>
<evidence type="ECO:0000313" key="2">
    <source>
        <dbReference type="EMBL" id="MFC5811323.1"/>
    </source>
</evidence>
<keyword evidence="1" id="KW-0808">Transferase</keyword>
<dbReference type="SFLD" id="SFLDG01162">
    <property type="entry name" value="I"/>
    <property type="match status" value="1"/>
</dbReference>
<dbReference type="InterPro" id="IPR017795">
    <property type="entry name" value="ABBA_NscD-like"/>
</dbReference>
<reference evidence="3" key="1">
    <citation type="journal article" date="2019" name="Int. J. Syst. Evol. Microbiol.">
        <title>The Global Catalogue of Microorganisms (GCM) 10K type strain sequencing project: providing services to taxonomists for standard genome sequencing and annotation.</title>
        <authorList>
            <consortium name="The Broad Institute Genomics Platform"/>
            <consortium name="The Broad Institute Genome Sequencing Center for Infectious Disease"/>
            <person name="Wu L."/>
            <person name="Ma J."/>
        </authorList>
    </citation>
    <scope>NUCLEOTIDE SEQUENCE [LARGE SCALE GENOMIC DNA]</scope>
    <source>
        <strain evidence="3">JCM 9918</strain>
    </source>
</reference>
<dbReference type="RefSeq" id="WP_272170939.1">
    <property type="nucleotide sequence ID" value="NZ_JAQOSL010000023.1"/>
</dbReference>
<accession>A0ABW1BF31</accession>
<organism evidence="2 3">
    <name type="scientific">Streptomyces heilongjiangensis</name>
    <dbReference type="NCBI Taxonomy" id="945052"/>
    <lineage>
        <taxon>Bacteria</taxon>
        <taxon>Bacillati</taxon>
        <taxon>Actinomycetota</taxon>
        <taxon>Actinomycetes</taxon>
        <taxon>Kitasatosporales</taxon>
        <taxon>Streptomycetaceae</taxon>
        <taxon>Streptomyces</taxon>
    </lineage>
</organism>
<dbReference type="Pfam" id="PF11991">
    <property type="entry name" value="Trp_DMAT"/>
    <property type="match status" value="1"/>
</dbReference>
<dbReference type="EMBL" id="JBHSNZ010000023">
    <property type="protein sequence ID" value="MFC5811323.1"/>
    <property type="molecule type" value="Genomic_DNA"/>
</dbReference>
<dbReference type="InterPro" id="IPR033964">
    <property type="entry name" value="ABBA"/>
</dbReference>
<proteinExistence type="predicted"/>
<comment type="caution">
    <text evidence="2">The sequence shown here is derived from an EMBL/GenBank/DDBJ whole genome shotgun (WGS) entry which is preliminary data.</text>
</comment>
<evidence type="ECO:0000313" key="3">
    <source>
        <dbReference type="Proteomes" id="UP001596112"/>
    </source>
</evidence>